<evidence type="ECO:0000313" key="4">
    <source>
        <dbReference type="Proteomes" id="UP001567538"/>
    </source>
</evidence>
<evidence type="ECO:0000313" key="3">
    <source>
        <dbReference type="EMBL" id="KAL1559382.1"/>
    </source>
</evidence>
<proteinExistence type="predicted"/>
<protein>
    <recommendedName>
        <fullName evidence="2">Retrotransposon gag domain-containing protein</fullName>
    </recommendedName>
</protein>
<gene>
    <name evidence="3" type="ORF">AAHA92_09731</name>
</gene>
<name>A0ABD1HT83_SALDI</name>
<comment type="caution">
    <text evidence="3">The sequence shown here is derived from an EMBL/GenBank/DDBJ whole genome shotgun (WGS) entry which is preliminary data.</text>
</comment>
<feature type="compositionally biased region" description="Polar residues" evidence="1">
    <location>
        <begin position="34"/>
        <end position="47"/>
    </location>
</feature>
<keyword evidence="4" id="KW-1185">Reference proteome</keyword>
<feature type="domain" description="Retrotransposon gag" evidence="2">
    <location>
        <begin position="129"/>
        <end position="168"/>
    </location>
</feature>
<dbReference type="Proteomes" id="UP001567538">
    <property type="component" value="Unassembled WGS sequence"/>
</dbReference>
<accession>A0ABD1HT83</accession>
<feature type="region of interest" description="Disordered" evidence="1">
    <location>
        <begin position="34"/>
        <end position="72"/>
    </location>
</feature>
<dbReference type="InterPro" id="IPR005162">
    <property type="entry name" value="Retrotrans_gag_dom"/>
</dbReference>
<dbReference type="AlphaFoldDB" id="A0ABD1HT83"/>
<organism evidence="3 4">
    <name type="scientific">Salvia divinorum</name>
    <name type="common">Maria pastora</name>
    <name type="synonym">Diviner's sage</name>
    <dbReference type="NCBI Taxonomy" id="28513"/>
    <lineage>
        <taxon>Eukaryota</taxon>
        <taxon>Viridiplantae</taxon>
        <taxon>Streptophyta</taxon>
        <taxon>Embryophyta</taxon>
        <taxon>Tracheophyta</taxon>
        <taxon>Spermatophyta</taxon>
        <taxon>Magnoliopsida</taxon>
        <taxon>eudicotyledons</taxon>
        <taxon>Gunneridae</taxon>
        <taxon>Pentapetalae</taxon>
        <taxon>asterids</taxon>
        <taxon>lamiids</taxon>
        <taxon>Lamiales</taxon>
        <taxon>Lamiaceae</taxon>
        <taxon>Nepetoideae</taxon>
        <taxon>Mentheae</taxon>
        <taxon>Salviinae</taxon>
        <taxon>Salvia</taxon>
        <taxon>Salvia subgen. Calosphace</taxon>
    </lineage>
</organism>
<reference evidence="3 4" key="1">
    <citation type="submission" date="2024-06" db="EMBL/GenBank/DDBJ databases">
        <title>A chromosome level genome sequence of Diviner's sage (Salvia divinorum).</title>
        <authorList>
            <person name="Ford S.A."/>
            <person name="Ro D.-K."/>
            <person name="Ness R.W."/>
            <person name="Phillips M.A."/>
        </authorList>
    </citation>
    <scope>NUCLEOTIDE SEQUENCE [LARGE SCALE GENOMIC DNA]</scope>
    <source>
        <strain evidence="3">SAF-2024a</strain>
        <tissue evidence="3">Leaf</tissue>
    </source>
</reference>
<evidence type="ECO:0000256" key="1">
    <source>
        <dbReference type="SAM" id="MobiDB-lite"/>
    </source>
</evidence>
<sequence length="184" mass="20909">MSRGSRFGRWNNVQNWRDTESNWRIREVITTVSTRSGLSTAETVHLSSRSEEDTDPSSSVKEKSDLFSDSEEERTVTMAALPEDDPEICSLNAHLNGESFGEIVHTQGQARIERRPAGSTEEDYRLRALPFALKGEADTWLMRLPPNSIRTWADYRSVFLDYFFSSHEDKCPKEGNPGGYSGKR</sequence>
<evidence type="ECO:0000259" key="2">
    <source>
        <dbReference type="Pfam" id="PF03732"/>
    </source>
</evidence>
<dbReference type="EMBL" id="JBEAFC010000004">
    <property type="protein sequence ID" value="KAL1559382.1"/>
    <property type="molecule type" value="Genomic_DNA"/>
</dbReference>
<dbReference type="Pfam" id="PF03732">
    <property type="entry name" value="Retrotrans_gag"/>
    <property type="match status" value="1"/>
</dbReference>